<evidence type="ECO:0000256" key="1">
    <source>
        <dbReference type="SAM" id="MobiDB-lite"/>
    </source>
</evidence>
<name>A0A814QXM5_9BILA</name>
<dbReference type="EMBL" id="CAJOBB010004021">
    <property type="protein sequence ID" value="CAF4070373.1"/>
    <property type="molecule type" value="Genomic_DNA"/>
</dbReference>
<feature type="signal peptide" evidence="3">
    <location>
        <begin position="1"/>
        <end position="21"/>
    </location>
</feature>
<comment type="caution">
    <text evidence="4">The sequence shown here is derived from an EMBL/GenBank/DDBJ whole genome shotgun (WGS) entry which is preliminary data.</text>
</comment>
<feature type="compositionally biased region" description="Polar residues" evidence="1">
    <location>
        <begin position="886"/>
        <end position="901"/>
    </location>
</feature>
<evidence type="ECO:0000313" key="4">
    <source>
        <dbReference type="EMBL" id="CAF1124134.1"/>
    </source>
</evidence>
<feature type="region of interest" description="Disordered" evidence="1">
    <location>
        <begin position="886"/>
        <end position="914"/>
    </location>
</feature>
<sequence>MAPPIIYQLLILSLLSSRSTSDFAPDTKSYDAYGLKLAANDVMMVEVRSDSKTFLVQFAPYNYTTTSLQCSINYDDSTHYVYSVGIGSQQKTNTTPYFFVVGEVLPPTDQSGHNGTFIGLWRNNDTTLAQQYADAEQTISCDYFQIEQLKFLSDYAHQEFMVLTVDPYGQFALVLATDFVFIYRPFTNNSNDVIIVTKSTLVWPNNVTFMPRAADTDINFTIVAGFVDQGPNSQIRSKPVVYLMSNDLIVLDSWSYTPTNSTWQSRLTNAGSTGIWSAMYVMSVDINPFDHTRVLVGLPSTNTLLFFTVSNDYTKITLTSFIDNGGNLGFGKGVAWLALNQAAVLNSAYSLDYNTWFSSQVYLYINANETSLGAAVTAVIPNTQQPLGTTISPLIINIISTPSSLAILDGSGGILFLLATAPGYYASTDTSKLRGTATMPVISQQVACIGGTYKSDIGVHSCFPCVNGSKNSRDTPGIVCTACASSAFCPLGAVAEIDASELQTLSQAQAYPKSPESTIFDEILIQNMFSIGGSFHCILVSPLFWTFTVMFCPIHPKKHIWREQIKNVFRQMDLVGEGELWIGGLMSIAVVVLVSFAAVFSSGYLRQYPAEKSSPSSFACDTTIRNAKFDTNLLSLSIPPSDEEQTMFDLLSSQQFFLHIDLLNTLIKCASLSINQVLGDGTSTSPLSFTSCTDGVNGTLSTIILLSYQAMTVQLVIQDIQLIGAIRIGLSGNEIQIERRTLKELHFRQTFSVTDRTLAQTVNFNLQLTKVVNETESMNGLDESDFEGIWYPTFLVDKNQIFLSQEQYMTTAHLSKTTIIIMISETAFYIKNHQSPIAKQPEIIFHNLLFTIVCLEIFGLVILLFKLILIPLIELFKDLKHSQQNRHIQPRNTKTDNQQMEEQQHWAQKLEEKH</sequence>
<evidence type="ECO:0000256" key="3">
    <source>
        <dbReference type="SAM" id="SignalP"/>
    </source>
</evidence>
<keyword evidence="2" id="KW-1133">Transmembrane helix</keyword>
<gene>
    <name evidence="4" type="ORF">IZO911_LOCUS24312</name>
    <name evidence="5" type="ORF">KXQ929_LOCUS32703</name>
</gene>
<accession>A0A814QXM5</accession>
<dbReference type="Proteomes" id="UP000663868">
    <property type="component" value="Unassembled WGS sequence"/>
</dbReference>
<keyword evidence="3" id="KW-0732">Signal</keyword>
<evidence type="ECO:0000256" key="2">
    <source>
        <dbReference type="SAM" id="Phobius"/>
    </source>
</evidence>
<feature type="compositionally biased region" description="Basic and acidic residues" evidence="1">
    <location>
        <begin position="902"/>
        <end position="914"/>
    </location>
</feature>
<feature type="transmembrane region" description="Helical" evidence="2">
    <location>
        <begin position="848"/>
        <end position="876"/>
    </location>
</feature>
<evidence type="ECO:0000313" key="6">
    <source>
        <dbReference type="Proteomes" id="UP000663860"/>
    </source>
</evidence>
<keyword evidence="2" id="KW-0812">Transmembrane</keyword>
<dbReference type="Proteomes" id="UP000663860">
    <property type="component" value="Unassembled WGS sequence"/>
</dbReference>
<protein>
    <submittedName>
        <fullName evidence="4">Uncharacterized protein</fullName>
    </submittedName>
</protein>
<feature type="transmembrane region" description="Helical" evidence="2">
    <location>
        <begin position="528"/>
        <end position="552"/>
    </location>
</feature>
<feature type="chain" id="PRO_5036225739" evidence="3">
    <location>
        <begin position="22"/>
        <end position="914"/>
    </location>
</feature>
<reference evidence="4" key="1">
    <citation type="submission" date="2021-02" db="EMBL/GenBank/DDBJ databases">
        <authorList>
            <person name="Nowell W R."/>
        </authorList>
    </citation>
    <scope>NUCLEOTIDE SEQUENCE</scope>
</reference>
<keyword evidence="2" id="KW-0472">Membrane</keyword>
<dbReference type="AlphaFoldDB" id="A0A814QXM5"/>
<feature type="transmembrane region" description="Helical" evidence="2">
    <location>
        <begin position="580"/>
        <end position="605"/>
    </location>
</feature>
<proteinExistence type="predicted"/>
<organism evidence="4 6">
    <name type="scientific">Adineta steineri</name>
    <dbReference type="NCBI Taxonomy" id="433720"/>
    <lineage>
        <taxon>Eukaryota</taxon>
        <taxon>Metazoa</taxon>
        <taxon>Spiralia</taxon>
        <taxon>Gnathifera</taxon>
        <taxon>Rotifera</taxon>
        <taxon>Eurotatoria</taxon>
        <taxon>Bdelloidea</taxon>
        <taxon>Adinetida</taxon>
        <taxon>Adinetidae</taxon>
        <taxon>Adineta</taxon>
    </lineage>
</organism>
<evidence type="ECO:0000313" key="5">
    <source>
        <dbReference type="EMBL" id="CAF4070373.1"/>
    </source>
</evidence>
<dbReference type="EMBL" id="CAJNOE010000292">
    <property type="protein sequence ID" value="CAF1124134.1"/>
    <property type="molecule type" value="Genomic_DNA"/>
</dbReference>